<dbReference type="InterPro" id="IPR015815">
    <property type="entry name" value="HIBADH-related"/>
</dbReference>
<evidence type="ECO:0000259" key="2">
    <source>
        <dbReference type="Pfam" id="PF03446"/>
    </source>
</evidence>
<sequence>MSDVAVIGLGAMGTALAEAFLNKGHSVTVWNRSPAKAQVLAAKGAVVAASLEDAVRSSQLIMVCLLVYDTVHEALAAAQEALSGRTLVNLTNGTPEQARAMSDWAVGHGANYIDGGIMAVPPMIGGQHALILYSGSRQAFDTHAGQLDALGTSMYLGEDAGLAPLYDISLLAGMYGLFAGVLQALSLTGAVGIRAGEFMPLLMSWLNAMQGALPKWAERIDSDDHTSAVVSNLGMQADAYVNLIDASTAAGISTELVLPMQDLMRRGVAAGKANADLSSLVGLLQLSKQATRD</sequence>
<keyword evidence="5" id="KW-1185">Reference proteome</keyword>
<accession>A0ABU4Z3C4</accession>
<dbReference type="PANTHER" id="PTHR43580:SF2">
    <property type="entry name" value="CYTOKINE-LIKE NUCLEAR FACTOR N-PAC"/>
    <property type="match status" value="1"/>
</dbReference>
<evidence type="ECO:0000313" key="5">
    <source>
        <dbReference type="Proteomes" id="UP001271249"/>
    </source>
</evidence>
<dbReference type="EMBL" id="JAVIJC010000020">
    <property type="protein sequence ID" value="MDX8493737.1"/>
    <property type="molecule type" value="Genomic_DNA"/>
</dbReference>
<organism evidence="4 5">
    <name type="scientific">Mesorhizobium captivum</name>
    <dbReference type="NCBI Taxonomy" id="3072319"/>
    <lineage>
        <taxon>Bacteria</taxon>
        <taxon>Pseudomonadati</taxon>
        <taxon>Pseudomonadota</taxon>
        <taxon>Alphaproteobacteria</taxon>
        <taxon>Hyphomicrobiales</taxon>
        <taxon>Phyllobacteriaceae</taxon>
        <taxon>Mesorhizobium</taxon>
    </lineage>
</organism>
<feature type="domain" description="NADPH-dependent reductive aminase-like C-terminal" evidence="3">
    <location>
        <begin position="159"/>
        <end position="284"/>
    </location>
</feature>
<protein>
    <submittedName>
        <fullName evidence="4">NAD(P)-binding domain-containing protein</fullName>
    </submittedName>
</protein>
<evidence type="ECO:0000256" key="1">
    <source>
        <dbReference type="ARBA" id="ARBA00023002"/>
    </source>
</evidence>
<comment type="caution">
    <text evidence="4">The sequence shown here is derived from an EMBL/GenBank/DDBJ whole genome shotgun (WGS) entry which is preliminary data.</text>
</comment>
<dbReference type="SUPFAM" id="SSF51735">
    <property type="entry name" value="NAD(P)-binding Rossmann-fold domains"/>
    <property type="match status" value="1"/>
</dbReference>
<dbReference type="RefSeq" id="WP_320227636.1">
    <property type="nucleotide sequence ID" value="NZ_JAVIJB010000028.1"/>
</dbReference>
<gene>
    <name evidence="4" type="ORF">RFN29_19405</name>
</gene>
<dbReference type="Pfam" id="PF21761">
    <property type="entry name" value="RedAm-like_C"/>
    <property type="match status" value="1"/>
</dbReference>
<dbReference type="Pfam" id="PF03446">
    <property type="entry name" value="NAD_binding_2"/>
    <property type="match status" value="1"/>
</dbReference>
<evidence type="ECO:0000313" key="4">
    <source>
        <dbReference type="EMBL" id="MDX8493737.1"/>
    </source>
</evidence>
<dbReference type="Gene3D" id="1.10.1040.10">
    <property type="entry name" value="N-(1-d-carboxylethyl)-l-norvaline Dehydrogenase, domain 2"/>
    <property type="match status" value="1"/>
</dbReference>
<dbReference type="InterPro" id="IPR013328">
    <property type="entry name" value="6PGD_dom2"/>
</dbReference>
<evidence type="ECO:0000259" key="3">
    <source>
        <dbReference type="Pfam" id="PF21761"/>
    </source>
</evidence>
<dbReference type="PANTHER" id="PTHR43580">
    <property type="entry name" value="OXIDOREDUCTASE GLYR1-RELATED"/>
    <property type="match status" value="1"/>
</dbReference>
<dbReference type="Proteomes" id="UP001271249">
    <property type="component" value="Unassembled WGS sequence"/>
</dbReference>
<keyword evidence="1" id="KW-0560">Oxidoreductase</keyword>
<dbReference type="Gene3D" id="3.40.50.720">
    <property type="entry name" value="NAD(P)-binding Rossmann-like Domain"/>
    <property type="match status" value="1"/>
</dbReference>
<dbReference type="InterPro" id="IPR036291">
    <property type="entry name" value="NAD(P)-bd_dom_sf"/>
</dbReference>
<feature type="domain" description="6-phosphogluconate dehydrogenase NADP-binding" evidence="2">
    <location>
        <begin position="3"/>
        <end position="155"/>
    </location>
</feature>
<proteinExistence type="predicted"/>
<name>A0ABU4Z3C4_9HYPH</name>
<dbReference type="InterPro" id="IPR048666">
    <property type="entry name" value="RedAm-like_C"/>
</dbReference>
<dbReference type="InterPro" id="IPR051265">
    <property type="entry name" value="HIBADH-related_NP60_sf"/>
</dbReference>
<reference evidence="4 5" key="1">
    <citation type="submission" date="2023-08" db="EMBL/GenBank/DDBJ databases">
        <title>Implementing the SeqCode for naming new Mesorhizobium species isolated from Vachellia karroo root nodules.</title>
        <authorList>
            <person name="Van Lill M."/>
        </authorList>
    </citation>
    <scope>NUCLEOTIDE SEQUENCE [LARGE SCALE GENOMIC DNA]</scope>
    <source>
        <strain evidence="4 5">VK22B</strain>
    </source>
</reference>
<dbReference type="InterPro" id="IPR006115">
    <property type="entry name" value="6PGDH_NADP-bd"/>
</dbReference>
<dbReference type="PIRSF" id="PIRSF000103">
    <property type="entry name" value="HIBADH"/>
    <property type="match status" value="1"/>
</dbReference>